<feature type="domain" description="C2 NT-type" evidence="3">
    <location>
        <begin position="7"/>
        <end position="156"/>
    </location>
</feature>
<accession>A0AA39E9E8</accession>
<gene>
    <name evidence="4" type="ORF">PVL29_001306</name>
</gene>
<evidence type="ECO:0000313" key="4">
    <source>
        <dbReference type="EMBL" id="KAJ9709780.1"/>
    </source>
</evidence>
<dbReference type="PROSITE" id="PS51840">
    <property type="entry name" value="C2_NT"/>
    <property type="match status" value="1"/>
</dbReference>
<dbReference type="InterPro" id="IPR021827">
    <property type="entry name" value="Nup186/Nup192/Nup205"/>
</dbReference>
<feature type="region of interest" description="Disordered" evidence="2">
    <location>
        <begin position="158"/>
        <end position="192"/>
    </location>
</feature>
<dbReference type="InterPro" id="IPR019448">
    <property type="entry name" value="NT-C2"/>
</dbReference>
<dbReference type="PANTHER" id="PTHR31344">
    <property type="entry name" value="NUCLEAR PORE COMPLEX PROTEIN NUP205"/>
    <property type="match status" value="1"/>
</dbReference>
<sequence length="1070" mass="117676">MVLGLRTKNRKGVLVKVDYIVHVQEIKPWPPSQSLRSVQSVVFQWENGDQASGFLSCSVGNGRIEFSESFRLPVALYKDGKSRGRDSFQKNCLEFNLYEPRKDKAGKGQVLGSAIINLADYGIIEEAITISTPLNCKKSHRNMVQPVVFLKIQPFAKDSTSSSPVVSLSKEASLDQDGGESVSELMSEENNEEVEIASFTDDDDGGASSHSSRIISSSAFETTGCSPAQTEQNGSGSAKNSLRRNNEEPAPSLGPAPVKPEANSVPEASKHLNGSSPLFSTGLLTKLQSPVNDEVSFSDFSKKSIMSSPEETITNHVQSSSYPFGFQGKNEESGKGTSFEQKVIVRGKFADRSAKILGSTEESSRSNFVDNLATKVTPSGRKIQVGVSSNLVATVESQANGKDDEKSPRLNKNDQEEPTTVDDLHVDLDKEEKEQQENGQGEQNLEKKKHPSENELVSKFTQDVTRKQVALRSNTLAFNKRVPEMQGSLASNHKLKHVKSVQLSSERAKLVGLLDHSPLMEKEKDKEIEIQDDSHKDAKGFAASERKERINNFSDSKVEVESRIKMLEEELGEAAAIEVGLYSVVAEHGSSTNKVHAPARRISRFYLHACKARTQAKRASAARAAASGLVLVSKACGNDVPRLTFWLSNSIVLRAIVSQAVAEMPLSAGPSAGRGGGRSRYNKEENNARESSDDWEDPQTFILVLEKIEGWIFSRIIESVWWQTLTPYMQSTAAKIIDESRGSNSRKTYGRRHSLGDQEQGNFSIELWKRAFKDACERLCPTRAGGHECGCLPVLSRLVMEQLVSRLDVGMFNAILRESAEEMPTDPVSDPICDSKVLPIPAAKSSFGAGVQLKNAVGNWSRWLTDLFGIDDNDAPEDTNEFGDDKRLKCETSFKVFHLLNALSDLMMLPFEMLADRSTRKEVCPTFGVPIIRRVLDNFVPDEFCPDPIPEAIFETLDSEDSLEGAEESITSFPCIATPPVYSPPSAASFASIIGEVGRQSLQRSGSSLLRKSYISDDELDELDSPITSIIGDNSRGTPTSTKPSWLPKGKGGRDVVRYRLLREVWRDGE</sequence>
<feature type="region of interest" description="Disordered" evidence="2">
    <location>
        <begin position="308"/>
        <end position="338"/>
    </location>
</feature>
<feature type="region of interest" description="Disordered" evidence="2">
    <location>
        <begin position="220"/>
        <end position="281"/>
    </location>
</feature>
<keyword evidence="1" id="KW-0175">Coiled coil</keyword>
<feature type="region of interest" description="Disordered" evidence="2">
    <location>
        <begin position="667"/>
        <end position="693"/>
    </location>
</feature>
<dbReference type="AlphaFoldDB" id="A0AA39E9E8"/>
<feature type="region of interest" description="Disordered" evidence="2">
    <location>
        <begin position="397"/>
        <end position="454"/>
    </location>
</feature>
<dbReference type="GO" id="GO:0005643">
    <property type="term" value="C:nuclear pore"/>
    <property type="evidence" value="ECO:0007669"/>
    <property type="project" value="InterPro"/>
</dbReference>
<organism evidence="4 5">
    <name type="scientific">Vitis rotundifolia</name>
    <name type="common">Muscadine grape</name>
    <dbReference type="NCBI Taxonomy" id="103349"/>
    <lineage>
        <taxon>Eukaryota</taxon>
        <taxon>Viridiplantae</taxon>
        <taxon>Streptophyta</taxon>
        <taxon>Embryophyta</taxon>
        <taxon>Tracheophyta</taxon>
        <taxon>Spermatophyta</taxon>
        <taxon>Magnoliopsida</taxon>
        <taxon>eudicotyledons</taxon>
        <taxon>Gunneridae</taxon>
        <taxon>Pentapetalae</taxon>
        <taxon>rosids</taxon>
        <taxon>Vitales</taxon>
        <taxon>Vitaceae</taxon>
        <taxon>Viteae</taxon>
        <taxon>Vitis</taxon>
    </lineage>
</organism>
<comment type="caution">
    <text evidence="4">The sequence shown here is derived from an EMBL/GenBank/DDBJ whole genome shotgun (WGS) entry which is preliminary data.</text>
</comment>
<feature type="compositionally biased region" description="Basic and acidic residues" evidence="2">
    <location>
        <begin position="422"/>
        <end position="436"/>
    </location>
</feature>
<reference evidence="4 5" key="1">
    <citation type="journal article" date="2023" name="BMC Biotechnol.">
        <title>Vitis rotundifolia cv Carlos genome sequencing.</title>
        <authorList>
            <person name="Huff M."/>
            <person name="Hulse-Kemp A."/>
            <person name="Scheffler B."/>
            <person name="Youngblood R."/>
            <person name="Simpson S."/>
            <person name="Babiker E."/>
            <person name="Staton M."/>
        </authorList>
    </citation>
    <scope>NUCLEOTIDE SEQUENCE [LARGE SCALE GENOMIC DNA]</scope>
    <source>
        <tissue evidence="4">Leaf</tissue>
    </source>
</reference>
<keyword evidence="5" id="KW-1185">Reference proteome</keyword>
<feature type="compositionally biased region" description="Basic and acidic residues" evidence="2">
    <location>
        <begin position="401"/>
        <end position="415"/>
    </location>
</feature>
<feature type="compositionally biased region" description="Polar residues" evidence="2">
    <location>
        <begin position="220"/>
        <end position="240"/>
    </location>
</feature>
<protein>
    <recommendedName>
        <fullName evidence="3">C2 NT-type domain-containing protein</fullName>
    </recommendedName>
</protein>
<dbReference type="EMBL" id="JARBHA010000001">
    <property type="protein sequence ID" value="KAJ9709780.1"/>
    <property type="molecule type" value="Genomic_DNA"/>
</dbReference>
<evidence type="ECO:0000256" key="2">
    <source>
        <dbReference type="SAM" id="MobiDB-lite"/>
    </source>
</evidence>
<evidence type="ECO:0000313" key="5">
    <source>
        <dbReference type="Proteomes" id="UP001168098"/>
    </source>
</evidence>
<dbReference type="Pfam" id="PF10358">
    <property type="entry name" value="NT-C2"/>
    <property type="match status" value="1"/>
</dbReference>
<feature type="compositionally biased region" description="Polar residues" evidence="2">
    <location>
        <begin position="308"/>
        <end position="322"/>
    </location>
</feature>
<evidence type="ECO:0000259" key="3">
    <source>
        <dbReference type="PROSITE" id="PS51840"/>
    </source>
</evidence>
<proteinExistence type="predicted"/>
<feature type="compositionally biased region" description="Basic and acidic residues" evidence="2">
    <location>
        <begin position="681"/>
        <end position="692"/>
    </location>
</feature>
<name>A0AA39E9E8_VITRO</name>
<evidence type="ECO:0000256" key="1">
    <source>
        <dbReference type="SAM" id="Coils"/>
    </source>
</evidence>
<feature type="compositionally biased region" description="Polar residues" evidence="2">
    <location>
        <begin position="272"/>
        <end position="281"/>
    </location>
</feature>
<dbReference type="Proteomes" id="UP001168098">
    <property type="component" value="Unassembled WGS sequence"/>
</dbReference>
<feature type="compositionally biased region" description="Low complexity" evidence="2">
    <location>
        <begin position="159"/>
        <end position="171"/>
    </location>
</feature>
<feature type="compositionally biased region" description="Polar residues" evidence="2">
    <location>
        <begin position="1026"/>
        <end position="1044"/>
    </location>
</feature>
<feature type="region of interest" description="Disordered" evidence="2">
    <location>
        <begin position="1026"/>
        <end position="1052"/>
    </location>
</feature>
<feature type="coiled-coil region" evidence="1">
    <location>
        <begin position="550"/>
        <end position="577"/>
    </location>
</feature>
<dbReference type="PANTHER" id="PTHR31344:SF13">
    <property type="entry name" value="EEIG1_EHBP1 PROTEIN AMINO-TERMINAL DOMAIN PROTEIN"/>
    <property type="match status" value="1"/>
</dbReference>